<feature type="transmembrane region" description="Helical" evidence="6">
    <location>
        <begin position="705"/>
        <end position="723"/>
    </location>
</feature>
<organism evidence="8 9">
    <name type="scientific">Ramlibacter aurantiacus</name>
    <dbReference type="NCBI Taxonomy" id="2801330"/>
    <lineage>
        <taxon>Bacteria</taxon>
        <taxon>Pseudomonadati</taxon>
        <taxon>Pseudomonadota</taxon>
        <taxon>Betaproteobacteria</taxon>
        <taxon>Burkholderiales</taxon>
        <taxon>Comamonadaceae</taxon>
        <taxon>Ramlibacter</taxon>
    </lineage>
</organism>
<reference evidence="8" key="1">
    <citation type="submission" date="2021-01" db="EMBL/GenBank/DDBJ databases">
        <title>Ramlibacter sp. strain AW1 16S ribosomal RNA gene Genome sequencing and assembly.</title>
        <authorList>
            <person name="Kang M."/>
        </authorList>
    </citation>
    <scope>NUCLEOTIDE SEQUENCE</scope>
    <source>
        <strain evidence="8">AW1</strain>
    </source>
</reference>
<evidence type="ECO:0000313" key="9">
    <source>
        <dbReference type="Proteomes" id="UP000613011"/>
    </source>
</evidence>
<dbReference type="GO" id="GO:0005886">
    <property type="term" value="C:plasma membrane"/>
    <property type="evidence" value="ECO:0007669"/>
    <property type="project" value="UniProtKB-SubCell"/>
</dbReference>
<evidence type="ECO:0000256" key="5">
    <source>
        <dbReference type="ARBA" id="ARBA00023136"/>
    </source>
</evidence>
<dbReference type="InterPro" id="IPR004869">
    <property type="entry name" value="MMPL_dom"/>
</dbReference>
<feature type="transmembrane region" description="Helical" evidence="6">
    <location>
        <begin position="760"/>
        <end position="783"/>
    </location>
</feature>
<feature type="transmembrane region" description="Helical" evidence="6">
    <location>
        <begin position="301"/>
        <end position="322"/>
    </location>
</feature>
<feature type="transmembrane region" description="Helical" evidence="6">
    <location>
        <begin position="251"/>
        <end position="268"/>
    </location>
</feature>
<evidence type="ECO:0000256" key="4">
    <source>
        <dbReference type="ARBA" id="ARBA00022989"/>
    </source>
</evidence>
<dbReference type="RefSeq" id="WP_201681966.1">
    <property type="nucleotide sequence ID" value="NZ_JAEQNA010000001.1"/>
</dbReference>
<dbReference type="SUPFAM" id="SSF82866">
    <property type="entry name" value="Multidrug efflux transporter AcrB transmembrane domain"/>
    <property type="match status" value="2"/>
</dbReference>
<evidence type="ECO:0000259" key="7">
    <source>
        <dbReference type="Pfam" id="PF03176"/>
    </source>
</evidence>
<comment type="caution">
    <text evidence="8">The sequence shown here is derived from an EMBL/GenBank/DDBJ whole genome shotgun (WGS) entry which is preliminary data.</text>
</comment>
<dbReference type="Proteomes" id="UP000613011">
    <property type="component" value="Unassembled WGS sequence"/>
</dbReference>
<sequence length="810" mass="84009">MKPSRPRWQDPAVWSWLVLMALGLWLCVRATYVADMSAFLPAQPRAEQQLLVSQLQAGATSRVLLVGLRGGDAPGRAEASRRLAQALRASGAFESVNNGDNAGQEALGRVLFEHRYLLSPAIDAQRFTVEGLREALLDTASLLGTPAGAALGPLVWRDPTGEVVRIAETMIPASAPRMEHGVWMSRTEPRALLLATSRADGSDLDGQARAQDTVRRAFEALRLPALQLELSGPGTFAVQSRAAVQAEVERLALLDTVALLGLLLVAFGRLLPLGLALLPVASGVVAGIVAVHAVAGQVHGITLGFGITLIGEAVDYGIYYLVQARQHGRAGWLRTQWPTVRLGLLTSVAGFAALAVAGFSGLAQLGVFAVSGLVAAALTTRFLLPVLAPQGTAGRGLRPHFGRALGQLSARAPAWRTPLALAVLAGAALLLALPSPWRGTLAGLSPIPQEALALDASLRADLGASESGLLVAVQGPDEGSVLQAAERAGERLDALVAQGRLLGYQSPATLLPSPATQLARRGALPEESVLRQRLETAAAGGPFPPARLSGFIADVQAQRSREPLRPQDLAGTPLATALAAQLVPGRDGSPWQALIQLQLADEAPAGANGAAAPVLTAAELRQALQPLPGVQVLHVKTEIDAIYADYLQEALKLSLLGALAVVALLAAQLRDGRRLLRVLAPLAGSTVAVLAAFTLAGVALGVLHLVGLLLVVAIGSNYALFFDHLQVHGQADPETLASLLIANLTTVASFAILATADIPALAAVGQTVAPGAALSLLLAAAFCRGGPANAHGRIAATAEPLQPQRETRTP</sequence>
<dbReference type="EMBL" id="JAEQNA010000001">
    <property type="protein sequence ID" value="MBL0418892.1"/>
    <property type="molecule type" value="Genomic_DNA"/>
</dbReference>
<feature type="transmembrane region" description="Helical" evidence="6">
    <location>
        <begin position="679"/>
        <end position="699"/>
    </location>
</feature>
<feature type="transmembrane region" description="Helical" evidence="6">
    <location>
        <begin position="275"/>
        <end position="295"/>
    </location>
</feature>
<dbReference type="Gene3D" id="1.20.1640.10">
    <property type="entry name" value="Multidrug efflux transporter AcrB transmembrane domain"/>
    <property type="match status" value="2"/>
</dbReference>
<accession>A0A936ZFE6</accession>
<dbReference type="InterPro" id="IPR050545">
    <property type="entry name" value="Mycobact_MmpL"/>
</dbReference>
<feature type="transmembrane region" description="Helical" evidence="6">
    <location>
        <begin position="735"/>
        <end position="754"/>
    </location>
</feature>
<dbReference type="PANTHER" id="PTHR33406">
    <property type="entry name" value="MEMBRANE PROTEIN MJ1562-RELATED"/>
    <property type="match status" value="1"/>
</dbReference>
<keyword evidence="3 6" id="KW-0812">Transmembrane</keyword>
<feature type="domain" description="Membrane transport protein MMPL" evidence="7">
    <location>
        <begin position="193"/>
        <end position="388"/>
    </location>
</feature>
<evidence type="ECO:0000313" key="8">
    <source>
        <dbReference type="EMBL" id="MBL0418892.1"/>
    </source>
</evidence>
<keyword evidence="9" id="KW-1185">Reference proteome</keyword>
<evidence type="ECO:0000256" key="6">
    <source>
        <dbReference type="SAM" id="Phobius"/>
    </source>
</evidence>
<feature type="transmembrane region" description="Helical" evidence="6">
    <location>
        <begin position="368"/>
        <end position="388"/>
    </location>
</feature>
<dbReference type="AlphaFoldDB" id="A0A936ZFE6"/>
<dbReference type="PANTHER" id="PTHR33406:SF13">
    <property type="entry name" value="MEMBRANE PROTEIN YDFJ"/>
    <property type="match status" value="1"/>
</dbReference>
<proteinExistence type="predicted"/>
<protein>
    <submittedName>
        <fullName evidence="8">MMPL family transporter</fullName>
    </submittedName>
</protein>
<feature type="transmembrane region" description="Helical" evidence="6">
    <location>
        <begin position="342"/>
        <end position="362"/>
    </location>
</feature>
<keyword evidence="4 6" id="KW-1133">Transmembrane helix</keyword>
<gene>
    <name evidence="8" type="ORF">JI739_00900</name>
</gene>
<comment type="subcellular location">
    <subcellularLocation>
        <location evidence="1">Cell membrane</location>
        <topology evidence="1">Multi-pass membrane protein</topology>
    </subcellularLocation>
</comment>
<keyword evidence="2" id="KW-1003">Cell membrane</keyword>
<dbReference type="Pfam" id="PF03176">
    <property type="entry name" value="MMPL"/>
    <property type="match status" value="1"/>
</dbReference>
<keyword evidence="5 6" id="KW-0472">Membrane</keyword>
<evidence type="ECO:0000256" key="3">
    <source>
        <dbReference type="ARBA" id="ARBA00022692"/>
    </source>
</evidence>
<name>A0A936ZFE6_9BURK</name>
<evidence type="ECO:0000256" key="1">
    <source>
        <dbReference type="ARBA" id="ARBA00004651"/>
    </source>
</evidence>
<evidence type="ECO:0000256" key="2">
    <source>
        <dbReference type="ARBA" id="ARBA00022475"/>
    </source>
</evidence>